<evidence type="ECO:0000259" key="6">
    <source>
        <dbReference type="PROSITE" id="PS50263"/>
    </source>
</evidence>
<dbReference type="PROSITE" id="PS50263">
    <property type="entry name" value="CN_HYDROLASE"/>
    <property type="match status" value="1"/>
</dbReference>
<dbReference type="EMBL" id="JACEIK010000831">
    <property type="protein sequence ID" value="MCD7462718.1"/>
    <property type="molecule type" value="Genomic_DNA"/>
</dbReference>
<dbReference type="InterPro" id="IPR044149">
    <property type="entry name" value="Nitrilases_CHs"/>
</dbReference>
<feature type="region of interest" description="Disordered" evidence="5">
    <location>
        <begin position="391"/>
        <end position="413"/>
    </location>
</feature>
<evidence type="ECO:0000256" key="2">
    <source>
        <dbReference type="ARBA" id="ARBA00008129"/>
    </source>
</evidence>
<comment type="catalytic activity">
    <reaction evidence="1">
        <text>3-cyano-L-alanine + 2 H2O = L-aspartate + NH4(+)</text>
        <dbReference type="Rhea" id="RHEA:11188"/>
        <dbReference type="ChEBI" id="CHEBI:15377"/>
        <dbReference type="ChEBI" id="CHEBI:28938"/>
        <dbReference type="ChEBI" id="CHEBI:29991"/>
        <dbReference type="ChEBI" id="CHEBI:77860"/>
        <dbReference type="EC" id="3.5.5.4"/>
    </reaction>
</comment>
<feature type="domain" description="CN hydrolase" evidence="6">
    <location>
        <begin position="23"/>
        <end position="355"/>
    </location>
</feature>
<evidence type="ECO:0000313" key="7">
    <source>
        <dbReference type="EMBL" id="MCD7462718.1"/>
    </source>
</evidence>
<comment type="similarity">
    <text evidence="2">Belongs to the carbon-nitrogen hydrolase superfamily. Nitrilase family.</text>
</comment>
<dbReference type="InterPro" id="IPR003010">
    <property type="entry name" value="C-N_Hydrolase"/>
</dbReference>
<dbReference type="Proteomes" id="UP000823775">
    <property type="component" value="Unassembled WGS sequence"/>
</dbReference>
<organism evidence="7 8">
    <name type="scientific">Datura stramonium</name>
    <name type="common">Jimsonweed</name>
    <name type="synonym">Common thornapple</name>
    <dbReference type="NCBI Taxonomy" id="4076"/>
    <lineage>
        <taxon>Eukaryota</taxon>
        <taxon>Viridiplantae</taxon>
        <taxon>Streptophyta</taxon>
        <taxon>Embryophyta</taxon>
        <taxon>Tracheophyta</taxon>
        <taxon>Spermatophyta</taxon>
        <taxon>Magnoliopsida</taxon>
        <taxon>eudicotyledons</taxon>
        <taxon>Gunneridae</taxon>
        <taxon>Pentapetalae</taxon>
        <taxon>asterids</taxon>
        <taxon>lamiids</taxon>
        <taxon>Solanales</taxon>
        <taxon>Solanaceae</taxon>
        <taxon>Solanoideae</taxon>
        <taxon>Datureae</taxon>
        <taxon>Datura</taxon>
    </lineage>
</organism>
<dbReference type="Gene3D" id="3.60.110.10">
    <property type="entry name" value="Carbon-nitrogen hydrolase"/>
    <property type="match status" value="1"/>
</dbReference>
<evidence type="ECO:0000256" key="3">
    <source>
        <dbReference type="ARBA" id="ARBA00039044"/>
    </source>
</evidence>
<evidence type="ECO:0000256" key="1">
    <source>
        <dbReference type="ARBA" id="ARBA00000322"/>
    </source>
</evidence>
<feature type="active site" description="Proton acceptor" evidence="4">
    <location>
        <position position="63"/>
    </location>
</feature>
<accession>A0ABS8SV51</accession>
<keyword evidence="8" id="KW-1185">Reference proteome</keyword>
<gene>
    <name evidence="7" type="primary">NIT4A_1</name>
    <name evidence="7" type="ORF">HAX54_049253</name>
</gene>
<dbReference type="Pfam" id="PF00795">
    <property type="entry name" value="CN_hydrolase"/>
    <property type="match status" value="2"/>
</dbReference>
<dbReference type="PANTHER" id="PTHR46044">
    <property type="entry name" value="NITRILASE"/>
    <property type="match status" value="1"/>
</dbReference>
<dbReference type="SUPFAM" id="SSF56317">
    <property type="entry name" value="Carbon-nitrogen hydrolase"/>
    <property type="match status" value="1"/>
</dbReference>
<proteinExistence type="inferred from homology"/>
<evidence type="ECO:0000256" key="4">
    <source>
        <dbReference type="PROSITE-ProRule" id="PRU10139"/>
    </source>
</evidence>
<dbReference type="CDD" id="cd07564">
    <property type="entry name" value="nitrilases_CHs"/>
    <property type="match status" value="1"/>
</dbReference>
<evidence type="ECO:0000256" key="5">
    <source>
        <dbReference type="SAM" id="MobiDB-lite"/>
    </source>
</evidence>
<evidence type="ECO:0000313" key="8">
    <source>
        <dbReference type="Proteomes" id="UP000823775"/>
    </source>
</evidence>
<dbReference type="PANTHER" id="PTHR46044:SF1">
    <property type="entry name" value="CN HYDROLASE DOMAIN-CONTAINING PROTEIN"/>
    <property type="match status" value="1"/>
</dbReference>
<protein>
    <recommendedName>
        <fullName evidence="3">cyanoalanine nitrilase</fullName>
        <ecNumber evidence="3">3.5.5.4</ecNumber>
    </recommendedName>
</protein>
<sequence length="413" mass="44293">MASSKSSSVNEGALFVDSSAATVCAAVVQAATVFYNTPATLDKAERLLGEAASSGAQLVVFPEAFIGGYPRGSTFGVSIGNRTPQGDEDLRKYYASAINVPGPEVERLAEMAEKFKVYLVMGVVERDGNTLYSTVLFFDSLGSYLGKHRKIMPTALERIIWGYGDGSTIPVFDTPIGKIGAVISRENRMPLLRTAMYAQGLTFVANLLASSVPAPSRIMSFFSVAFKPIASGIEICCAPTAASVQLIPTAASVQLIPTAASVQLIPTANVWRDVGKEYMTHTALEGGCFVLSANQFCQRRDYPPPPEYVFSGIEEDLKPDSVVCAGGSVIISPLGVVLAGPSYDEEVVLSANLDLREIARAKIDFDVVGNHARPEVLSLIVRDHPVRSVSFASKSTRPQSPPKWQVPPYPYKV</sequence>
<dbReference type="EC" id="3.5.5.4" evidence="3"/>
<dbReference type="InterPro" id="IPR000132">
    <property type="entry name" value="Nitrilase/CN_hydratase_CS"/>
</dbReference>
<reference evidence="7 8" key="1">
    <citation type="journal article" date="2021" name="BMC Genomics">
        <title>Datura genome reveals duplications of psychoactive alkaloid biosynthetic genes and high mutation rate following tissue culture.</title>
        <authorList>
            <person name="Rajewski A."/>
            <person name="Carter-House D."/>
            <person name="Stajich J."/>
            <person name="Litt A."/>
        </authorList>
    </citation>
    <scope>NUCLEOTIDE SEQUENCE [LARGE SCALE GENOMIC DNA]</scope>
    <source>
        <strain evidence="7">AR-01</strain>
    </source>
</reference>
<comment type="caution">
    <text evidence="7">The sequence shown here is derived from an EMBL/GenBank/DDBJ whole genome shotgun (WGS) entry which is preliminary data.</text>
</comment>
<name>A0ABS8SV51_DATST</name>
<dbReference type="InterPro" id="IPR036526">
    <property type="entry name" value="C-N_Hydrolase_sf"/>
</dbReference>
<feature type="compositionally biased region" description="Pro residues" evidence="5">
    <location>
        <begin position="399"/>
        <end position="413"/>
    </location>
</feature>
<dbReference type="PROSITE" id="PS00920">
    <property type="entry name" value="NITRIL_CHT_1"/>
    <property type="match status" value="1"/>
</dbReference>